<evidence type="ECO:0000313" key="4">
    <source>
        <dbReference type="Proteomes" id="UP000178650"/>
    </source>
</evidence>
<gene>
    <name evidence="3" type="ORF">A2358_04585</name>
</gene>
<dbReference type="InterPro" id="IPR019752">
    <property type="entry name" value="Pyrv/ketoisovalerate_OxRed_cat"/>
</dbReference>
<dbReference type="PANTHER" id="PTHR43854:SF1">
    <property type="entry name" value="INDOLEPYRUVATE OXIDOREDUCTASE SUBUNIT IORB"/>
    <property type="match status" value="1"/>
</dbReference>
<dbReference type="Pfam" id="PF01558">
    <property type="entry name" value="POR"/>
    <property type="match status" value="1"/>
</dbReference>
<dbReference type="SUPFAM" id="SSF53323">
    <property type="entry name" value="Pyruvate-ferredoxin oxidoreductase, PFOR, domain III"/>
    <property type="match status" value="1"/>
</dbReference>
<dbReference type="Proteomes" id="UP000178650">
    <property type="component" value="Unassembled WGS sequence"/>
</dbReference>
<protein>
    <recommendedName>
        <fullName evidence="2">Pyruvate/ketoisovalerate oxidoreductase catalytic domain-containing protein</fullName>
    </recommendedName>
</protein>
<comment type="caution">
    <text evidence="3">The sequence shown here is derived from an EMBL/GenBank/DDBJ whole genome shotgun (WGS) entry which is preliminary data.</text>
</comment>
<dbReference type="InterPro" id="IPR052198">
    <property type="entry name" value="IorB_Oxidoreductase"/>
</dbReference>
<dbReference type="STRING" id="1802223.A2358_04585"/>
<dbReference type="AlphaFoldDB" id="A0A1G2IVU6"/>
<reference evidence="3 4" key="1">
    <citation type="journal article" date="2016" name="Nat. Commun.">
        <title>Thousands of microbial genomes shed light on interconnected biogeochemical processes in an aquifer system.</title>
        <authorList>
            <person name="Anantharaman K."/>
            <person name="Brown C.T."/>
            <person name="Hug L.A."/>
            <person name="Sharon I."/>
            <person name="Castelle C.J."/>
            <person name="Probst A.J."/>
            <person name="Thomas B.C."/>
            <person name="Singh A."/>
            <person name="Wilkins M.J."/>
            <person name="Karaoz U."/>
            <person name="Brodie E.L."/>
            <person name="Williams K.H."/>
            <person name="Hubbard S.S."/>
            <person name="Banfield J.F."/>
        </authorList>
    </citation>
    <scope>NUCLEOTIDE SEQUENCE [LARGE SCALE GENOMIC DNA]</scope>
</reference>
<dbReference type="GO" id="GO:0016903">
    <property type="term" value="F:oxidoreductase activity, acting on the aldehyde or oxo group of donors"/>
    <property type="evidence" value="ECO:0007669"/>
    <property type="project" value="InterPro"/>
</dbReference>
<sequence length="189" mass="20741">MKNFNIIIAGVGGQGLITLVKIITEAAFIEGCDVKSSELHGLSQRGGSVIVHIRFGKKIYSPLVKTGGADLIIGLEELEGLRAHVFAGPQTKFLVNKYFSPFIGTLPEEKIMENLNKIAKNNLYLVEASKICKEKLQNEVVSSLYLLGFCVNEKLIPLSGGSIFEAIKKTMPEKFVDLNIKAFELSKNI</sequence>
<evidence type="ECO:0000256" key="1">
    <source>
        <dbReference type="ARBA" id="ARBA00023002"/>
    </source>
</evidence>
<keyword evidence="1" id="KW-0560">Oxidoreductase</keyword>
<accession>A0A1G2IVU6</accession>
<organism evidence="3 4">
    <name type="scientific">Candidatus Staskawiczbacteria bacterium RIFOXYB1_FULL_37_44</name>
    <dbReference type="NCBI Taxonomy" id="1802223"/>
    <lineage>
        <taxon>Bacteria</taxon>
        <taxon>Candidatus Staskawicziibacteriota</taxon>
    </lineage>
</organism>
<feature type="domain" description="Pyruvate/ketoisovalerate oxidoreductase catalytic" evidence="2">
    <location>
        <begin position="12"/>
        <end position="185"/>
    </location>
</feature>
<dbReference type="InterPro" id="IPR002869">
    <property type="entry name" value="Pyrv_flavodox_OxRed_cen"/>
</dbReference>
<dbReference type="EMBL" id="MHPJ01000010">
    <property type="protein sequence ID" value="OGZ78984.1"/>
    <property type="molecule type" value="Genomic_DNA"/>
</dbReference>
<proteinExistence type="predicted"/>
<evidence type="ECO:0000259" key="2">
    <source>
        <dbReference type="Pfam" id="PF01558"/>
    </source>
</evidence>
<name>A0A1G2IVU6_9BACT</name>
<evidence type="ECO:0000313" key="3">
    <source>
        <dbReference type="EMBL" id="OGZ78984.1"/>
    </source>
</evidence>
<dbReference type="Gene3D" id="3.40.920.10">
    <property type="entry name" value="Pyruvate-ferredoxin oxidoreductase, PFOR, domain III"/>
    <property type="match status" value="1"/>
</dbReference>
<dbReference type="PANTHER" id="PTHR43854">
    <property type="entry name" value="INDOLEPYRUVATE OXIDOREDUCTASE SUBUNIT IORB"/>
    <property type="match status" value="1"/>
</dbReference>